<dbReference type="Proteomes" id="UP000245720">
    <property type="component" value="Unassembled WGS sequence"/>
</dbReference>
<accession>A0A315Y3D8</accession>
<evidence type="ECO:0000313" key="2">
    <source>
        <dbReference type="Proteomes" id="UP000245720"/>
    </source>
</evidence>
<evidence type="ECO:0000313" key="1">
    <source>
        <dbReference type="EMBL" id="PWJ14770.1"/>
    </source>
</evidence>
<protein>
    <recommendedName>
        <fullName evidence="3">SynChlorMet cassette protein ScmC</fullName>
    </recommendedName>
</protein>
<organism evidence="1 2">
    <name type="scientific">Ruminococcus flavefaciens</name>
    <dbReference type="NCBI Taxonomy" id="1265"/>
    <lineage>
        <taxon>Bacteria</taxon>
        <taxon>Bacillati</taxon>
        <taxon>Bacillota</taxon>
        <taxon>Clostridia</taxon>
        <taxon>Eubacteriales</taxon>
        <taxon>Oscillospiraceae</taxon>
        <taxon>Ruminococcus</taxon>
    </lineage>
</organism>
<sequence>MVSVSSIYDEVHSYCRDYLTDEEAEYSVSTSQEDIDFERRKSDRENELEGLPVVDHRDSYLEELAVYRRIAEKMLDYDTVLFHGSVIAVDGEGYLFTAKSGTGKSTHTRLWREYFGSRAVMVNDDKPLLRISGGKVTAYGTPYNGKHRLGSNISVPLKAICILTRAEENKIVPISREQAYPILLQQIYRPADTVKMQKTLALADDLADSVKLFRLGCNMDISAARIAYEGMNACSAEYIKVE</sequence>
<name>A0A315Y3D8_RUMFL</name>
<dbReference type="EMBL" id="QGDI01000002">
    <property type="protein sequence ID" value="PWJ14770.1"/>
    <property type="molecule type" value="Genomic_DNA"/>
</dbReference>
<comment type="caution">
    <text evidence="1">The sequence shown here is derived from an EMBL/GenBank/DDBJ whole genome shotgun (WGS) entry which is preliminary data.</text>
</comment>
<dbReference type="AlphaFoldDB" id="A0A315Y3D8"/>
<gene>
    <name evidence="1" type="ORF">IE37_00756</name>
</gene>
<proteinExistence type="predicted"/>
<evidence type="ECO:0008006" key="3">
    <source>
        <dbReference type="Google" id="ProtNLM"/>
    </source>
</evidence>
<dbReference type="SUPFAM" id="SSF53795">
    <property type="entry name" value="PEP carboxykinase-like"/>
    <property type="match status" value="1"/>
</dbReference>
<dbReference type="RefSeq" id="WP_242978558.1">
    <property type="nucleotide sequence ID" value="NZ_QGDI01000002.1"/>
</dbReference>
<dbReference type="Gene3D" id="3.40.50.300">
    <property type="entry name" value="P-loop containing nucleotide triphosphate hydrolases"/>
    <property type="match status" value="1"/>
</dbReference>
<dbReference type="InterPro" id="IPR027417">
    <property type="entry name" value="P-loop_NTPase"/>
</dbReference>
<reference evidence="1 2" key="1">
    <citation type="submission" date="2018-05" db="EMBL/GenBank/DDBJ databases">
        <title>The Hungate 1000. A catalogue of reference genomes from the rumen microbiome.</title>
        <authorList>
            <person name="Kelly W."/>
        </authorList>
    </citation>
    <scope>NUCLEOTIDE SEQUENCE [LARGE SCALE GENOMIC DNA]</scope>
    <source>
        <strain evidence="1 2">SAb67</strain>
    </source>
</reference>